<accession>A0A164FP89</accession>
<evidence type="ECO:0000313" key="2">
    <source>
        <dbReference type="Proteomes" id="UP000076858"/>
    </source>
</evidence>
<feature type="non-terminal residue" evidence="1">
    <location>
        <position position="1"/>
    </location>
</feature>
<feature type="non-terminal residue" evidence="1">
    <location>
        <position position="119"/>
    </location>
</feature>
<name>A0A164FP89_9CRUS</name>
<dbReference type="AlphaFoldDB" id="A0A164FP89"/>
<gene>
    <name evidence="1" type="ORF">APZ42_006810</name>
</gene>
<comment type="caution">
    <text evidence="1">The sequence shown here is derived from an EMBL/GenBank/DDBJ whole genome shotgun (WGS) entry which is preliminary data.</text>
</comment>
<evidence type="ECO:0000313" key="1">
    <source>
        <dbReference type="EMBL" id="KZR97999.1"/>
    </source>
</evidence>
<protein>
    <submittedName>
        <fullName evidence="1">Uncharacterized protein</fullName>
    </submittedName>
</protein>
<dbReference type="Proteomes" id="UP000076858">
    <property type="component" value="Unassembled WGS sequence"/>
</dbReference>
<reference evidence="1 2" key="1">
    <citation type="submission" date="2016-03" db="EMBL/GenBank/DDBJ databases">
        <title>EvidentialGene: Evidence-directed Construction of Genes on Genomes.</title>
        <authorList>
            <person name="Gilbert D.G."/>
            <person name="Choi J.-H."/>
            <person name="Mockaitis K."/>
            <person name="Colbourne J."/>
            <person name="Pfrender M."/>
        </authorList>
    </citation>
    <scope>NUCLEOTIDE SEQUENCE [LARGE SCALE GENOMIC DNA]</scope>
    <source>
        <strain evidence="1 2">Xinb3</strain>
        <tissue evidence="1">Complete organism</tissue>
    </source>
</reference>
<keyword evidence="2" id="KW-1185">Reference proteome</keyword>
<sequence>RVGARCHWLDGVTCFFSTCEKVRLPAKGFDHLQKGSTCRQLGLTFSFHFSVPFTIGSTAVTCFFSTCEKVRLPEKGSTCRQLCLTFSLFPLFYTVAIPHTALRISSTPFVSTIMAAAVN</sequence>
<proteinExistence type="predicted"/>
<dbReference type="EMBL" id="LRGB01018975">
    <property type="protein sequence ID" value="KZR97999.1"/>
    <property type="molecule type" value="Genomic_DNA"/>
</dbReference>
<organism evidence="1 2">
    <name type="scientific">Daphnia magna</name>
    <dbReference type="NCBI Taxonomy" id="35525"/>
    <lineage>
        <taxon>Eukaryota</taxon>
        <taxon>Metazoa</taxon>
        <taxon>Ecdysozoa</taxon>
        <taxon>Arthropoda</taxon>
        <taxon>Crustacea</taxon>
        <taxon>Branchiopoda</taxon>
        <taxon>Diplostraca</taxon>
        <taxon>Cladocera</taxon>
        <taxon>Anomopoda</taxon>
        <taxon>Daphniidae</taxon>
        <taxon>Daphnia</taxon>
    </lineage>
</organism>